<evidence type="ECO:0000256" key="1">
    <source>
        <dbReference type="SAM" id="MobiDB-lite"/>
    </source>
</evidence>
<feature type="region of interest" description="Disordered" evidence="1">
    <location>
        <begin position="1"/>
        <end position="24"/>
    </location>
</feature>
<accession>A0A4Y8RG12</accession>
<dbReference type="InterPro" id="IPR036938">
    <property type="entry name" value="PAP2/HPO_sf"/>
</dbReference>
<proteinExistence type="predicted"/>
<sequence>MNYQKPIPQPDGEGRDTQAPARRGAALALAQSLPKLKPASNGEAEDYAGIWPTNFSKGLPHDEFGIVEPIAFRIFAEALAGQSPHDHVPMAAMSHDAMEGMIRGMAVEMAQSALQSLRGGSAAGAPNWQTVPTKTRPLDFNVPLGPAAYQPQPNYSEPQNPADVAGPKGHYWPKSYVEALQASASSFAFVADYRCRFRKSLDGNFAEPAARGWESPRAGHTYVLRGPDPSDTAMAPAPRLGKSELCAELAEVYAMALLRDVPFDGSNSIGEGDGVSPNGVRVQNIVDALGKLSWFNAMGAPVSSFPERLEQGWTLTPEEMRRRYARFFDAGAVPPSNDGQRPVLAPILPSTAFRGSTPGSKAGPYISQFLLQGNASRVGEGRYKPKHGFIEYGAQRVCQKVDSHERGRDHMTHWDCWLDVQNGANFKGADLFGGEPRFITTPRDLVTFVHFDQLYQAYLNAGLLLLALDYPLGTGFPSGKNHPTRGSFATFGPGDVLSLVAGVASEALRAVRRQKFQVHLRARPEAIAGLLTLHGNGESPRLGQTAQAGLEAMLKELKKTNAGGLSLLDLIAEHNSTQNQSLKRSPAGSNDGTAAAGELKIRLPAHDSPFASKLDDASGNPGKNYLLPMAYPEGSPMHASYGAGHATVAGACVTVLKAFFEMFHDPRPDGPERNPLDPSYWPFPSGEKLAQDDRFWTPRTLWDAGMKEVLIGNGDTLQEVDKPEWNADKLTVQGELNKLASNISIGRNWAGVHYYSDYYDSLRLGERVAVGILREQLLTYPEPVTMHFNGYDGERIVLSSTGDPAARDATVTIYEKKNASWSSCDFAKWWVKNLPPEWVS</sequence>
<dbReference type="RefSeq" id="WP_134762532.1">
    <property type="nucleotide sequence ID" value="NZ_SOZD01000004.1"/>
</dbReference>
<evidence type="ECO:0008006" key="4">
    <source>
        <dbReference type="Google" id="ProtNLM"/>
    </source>
</evidence>
<dbReference type="Gene3D" id="1.10.606.10">
    <property type="entry name" value="Vanadium-containing Chloroperoxidase, domain 2"/>
    <property type="match status" value="2"/>
</dbReference>
<dbReference type="PANTHER" id="PTHR34599:SF1">
    <property type="entry name" value="PHOSPHATIDIC ACID PHOSPHATASE TYPE 2_HALOPEROXIDASE DOMAIN-CONTAINING PROTEIN"/>
    <property type="match status" value="1"/>
</dbReference>
<dbReference type="EMBL" id="SOZD01000004">
    <property type="protein sequence ID" value="TFF21649.1"/>
    <property type="molecule type" value="Genomic_DNA"/>
</dbReference>
<keyword evidence="3" id="KW-1185">Reference proteome</keyword>
<evidence type="ECO:0000313" key="3">
    <source>
        <dbReference type="Proteomes" id="UP000298179"/>
    </source>
</evidence>
<dbReference type="SUPFAM" id="SSF48317">
    <property type="entry name" value="Acid phosphatase/Vanadium-dependent haloperoxidase"/>
    <property type="match status" value="2"/>
</dbReference>
<organism evidence="2 3">
    <name type="scientific">Jiella endophytica</name>
    <dbReference type="NCBI Taxonomy" id="2558362"/>
    <lineage>
        <taxon>Bacteria</taxon>
        <taxon>Pseudomonadati</taxon>
        <taxon>Pseudomonadota</taxon>
        <taxon>Alphaproteobacteria</taxon>
        <taxon>Hyphomicrobiales</taxon>
        <taxon>Aurantimonadaceae</taxon>
        <taxon>Jiella</taxon>
    </lineage>
</organism>
<dbReference type="Proteomes" id="UP000298179">
    <property type="component" value="Unassembled WGS sequence"/>
</dbReference>
<comment type="caution">
    <text evidence="2">The sequence shown here is derived from an EMBL/GenBank/DDBJ whole genome shotgun (WGS) entry which is preliminary data.</text>
</comment>
<protein>
    <recommendedName>
        <fullName evidence="4">Bromoperoxidase</fullName>
    </recommendedName>
</protein>
<dbReference type="OrthoDB" id="7793240at2"/>
<name>A0A4Y8RG12_9HYPH</name>
<dbReference type="InterPro" id="IPR052559">
    <property type="entry name" value="V-haloperoxidase"/>
</dbReference>
<dbReference type="InterPro" id="IPR016119">
    <property type="entry name" value="Br/Cl_peroxidase_C"/>
</dbReference>
<dbReference type="GO" id="GO:0004601">
    <property type="term" value="F:peroxidase activity"/>
    <property type="evidence" value="ECO:0007669"/>
    <property type="project" value="InterPro"/>
</dbReference>
<dbReference type="AlphaFoldDB" id="A0A4Y8RG12"/>
<gene>
    <name evidence="2" type="ORF">E3C22_13215</name>
</gene>
<dbReference type="PANTHER" id="PTHR34599">
    <property type="entry name" value="PEROXIDASE-RELATED"/>
    <property type="match status" value="1"/>
</dbReference>
<reference evidence="2 3" key="1">
    <citation type="submission" date="2019-03" db="EMBL/GenBank/DDBJ databases">
        <title>Jiella endophytica sp. nov., a novel endophytic bacterium isolated from root of Ficus microcarpa Linn. f.</title>
        <authorList>
            <person name="Tuo L."/>
        </authorList>
    </citation>
    <scope>NUCLEOTIDE SEQUENCE [LARGE SCALE GENOMIC DNA]</scope>
    <source>
        <strain evidence="2 3">CBS5Q-3</strain>
    </source>
</reference>
<evidence type="ECO:0000313" key="2">
    <source>
        <dbReference type="EMBL" id="TFF21649.1"/>
    </source>
</evidence>